<organism evidence="5 6">
    <name type="scientific">Stylophora pistillata</name>
    <name type="common">Smooth cauliflower coral</name>
    <dbReference type="NCBI Taxonomy" id="50429"/>
    <lineage>
        <taxon>Eukaryota</taxon>
        <taxon>Metazoa</taxon>
        <taxon>Cnidaria</taxon>
        <taxon>Anthozoa</taxon>
        <taxon>Hexacorallia</taxon>
        <taxon>Scleractinia</taxon>
        <taxon>Astrocoeniina</taxon>
        <taxon>Pocilloporidae</taxon>
        <taxon>Stylophora</taxon>
    </lineage>
</organism>
<dbReference type="PANTHER" id="PTHR48051">
    <property type="match status" value="1"/>
</dbReference>
<keyword evidence="2" id="KW-0677">Repeat</keyword>
<evidence type="ECO:0000256" key="4">
    <source>
        <dbReference type="SAM" id="Phobius"/>
    </source>
</evidence>
<sequence>MTRKLSKEEIKDKLDGEELDLSLCNLAKVPIREMASLPRATIVDLSCNHLTTLPEAFCTLQHLVQLDLSKNALTELPKDFGNLSQLKRLDLYSNQLSSLPVSCVSLRELRWLDLKNNPMQTLFPEIIGNCLKEEECRQCAINVLAYLKVLAANEEQENQARLLLEREQKALEKEKEQEQKQLRKRQKLQEKQLKREAYEAMERQKKLMAEETDKALKAQEEFMETRPVKPEAPMQEEDGGLIGLLLICSLLNLGVAMAIVIFCHHDATCHELLSSLSS</sequence>
<dbReference type="Pfam" id="PF00560">
    <property type="entry name" value="LRR_1"/>
    <property type="match status" value="1"/>
</dbReference>
<dbReference type="Proteomes" id="UP000225706">
    <property type="component" value="Unassembled WGS sequence"/>
</dbReference>
<proteinExistence type="predicted"/>
<reference evidence="6" key="1">
    <citation type="journal article" date="2017" name="bioRxiv">
        <title>Comparative analysis of the genomes of Stylophora pistillata and Acropora digitifera provides evidence for extensive differences between species of corals.</title>
        <authorList>
            <person name="Voolstra C.R."/>
            <person name="Li Y."/>
            <person name="Liew Y.J."/>
            <person name="Baumgarten S."/>
            <person name="Zoccola D."/>
            <person name="Flot J.-F."/>
            <person name="Tambutte S."/>
            <person name="Allemand D."/>
            <person name="Aranda M."/>
        </authorList>
    </citation>
    <scope>NUCLEOTIDE SEQUENCE [LARGE SCALE GENOMIC DNA]</scope>
</reference>
<dbReference type="OrthoDB" id="1394818at2759"/>
<feature type="transmembrane region" description="Helical" evidence="4">
    <location>
        <begin position="241"/>
        <end position="262"/>
    </location>
</feature>
<dbReference type="PROSITE" id="PS51450">
    <property type="entry name" value="LRR"/>
    <property type="match status" value="1"/>
</dbReference>
<dbReference type="SUPFAM" id="SSF52058">
    <property type="entry name" value="L domain-like"/>
    <property type="match status" value="1"/>
</dbReference>
<keyword evidence="3" id="KW-0175">Coiled coil</keyword>
<evidence type="ECO:0000313" key="5">
    <source>
        <dbReference type="EMBL" id="PFX27232.1"/>
    </source>
</evidence>
<protein>
    <submittedName>
        <fullName evidence="5">Leucine-rich repeat-containing protein 59</fullName>
    </submittedName>
</protein>
<dbReference type="InterPro" id="IPR003591">
    <property type="entry name" value="Leu-rich_rpt_typical-subtyp"/>
</dbReference>
<dbReference type="Gene3D" id="3.80.10.10">
    <property type="entry name" value="Ribonuclease Inhibitor"/>
    <property type="match status" value="1"/>
</dbReference>
<dbReference type="InterPro" id="IPR050216">
    <property type="entry name" value="LRR_domain-containing"/>
</dbReference>
<evidence type="ECO:0000256" key="2">
    <source>
        <dbReference type="ARBA" id="ARBA00022737"/>
    </source>
</evidence>
<keyword evidence="4" id="KW-0472">Membrane</keyword>
<dbReference type="AlphaFoldDB" id="A0A2B4SFC1"/>
<dbReference type="STRING" id="50429.A0A2B4SFC1"/>
<gene>
    <name evidence="5" type="primary">LRRC59</name>
    <name evidence="5" type="ORF">AWC38_SpisGene8062</name>
</gene>
<keyword evidence="1" id="KW-0433">Leucine-rich repeat</keyword>
<evidence type="ECO:0000313" key="6">
    <source>
        <dbReference type="Proteomes" id="UP000225706"/>
    </source>
</evidence>
<name>A0A2B4SFC1_STYPI</name>
<keyword evidence="4" id="KW-1133">Transmembrane helix</keyword>
<accession>A0A2B4SFC1</accession>
<dbReference type="SMART" id="SM00369">
    <property type="entry name" value="LRR_TYP"/>
    <property type="match status" value="4"/>
</dbReference>
<dbReference type="PANTHER" id="PTHR48051:SF42">
    <property type="entry name" value="LEUCINE-RICH REPEAT-CONTAINING PROTEIN 18-LIKE"/>
    <property type="match status" value="1"/>
</dbReference>
<keyword evidence="4" id="KW-0812">Transmembrane</keyword>
<keyword evidence="6" id="KW-1185">Reference proteome</keyword>
<comment type="caution">
    <text evidence="5">The sequence shown here is derived from an EMBL/GenBank/DDBJ whole genome shotgun (WGS) entry which is preliminary data.</text>
</comment>
<dbReference type="InterPro" id="IPR001611">
    <property type="entry name" value="Leu-rich_rpt"/>
</dbReference>
<dbReference type="GO" id="GO:0005737">
    <property type="term" value="C:cytoplasm"/>
    <property type="evidence" value="ECO:0007669"/>
    <property type="project" value="TreeGrafter"/>
</dbReference>
<dbReference type="EMBL" id="LSMT01000108">
    <property type="protein sequence ID" value="PFX27232.1"/>
    <property type="molecule type" value="Genomic_DNA"/>
</dbReference>
<evidence type="ECO:0000256" key="3">
    <source>
        <dbReference type="SAM" id="Coils"/>
    </source>
</evidence>
<dbReference type="Pfam" id="PF13855">
    <property type="entry name" value="LRR_8"/>
    <property type="match status" value="1"/>
</dbReference>
<evidence type="ECO:0000256" key="1">
    <source>
        <dbReference type="ARBA" id="ARBA00022614"/>
    </source>
</evidence>
<dbReference type="InterPro" id="IPR032675">
    <property type="entry name" value="LRR_dom_sf"/>
</dbReference>
<feature type="coiled-coil region" evidence="3">
    <location>
        <begin position="153"/>
        <end position="221"/>
    </location>
</feature>
<dbReference type="SMART" id="SM00364">
    <property type="entry name" value="LRR_BAC"/>
    <property type="match status" value="3"/>
</dbReference>